<evidence type="ECO:0000313" key="2">
    <source>
        <dbReference type="Proteomes" id="UP000492820"/>
    </source>
</evidence>
<reference evidence="1" key="2">
    <citation type="submission" date="2014-06" db="EMBL/GenBank/DDBJ databases">
        <authorList>
            <person name="Aslett M."/>
        </authorList>
    </citation>
    <scope>NUCLEOTIDE SEQUENCE</scope>
</reference>
<organism evidence="1">
    <name type="scientific">Echinococcus granulosus</name>
    <name type="common">Hydatid tapeworm</name>
    <dbReference type="NCBI Taxonomy" id="6210"/>
    <lineage>
        <taxon>Eukaryota</taxon>
        <taxon>Metazoa</taxon>
        <taxon>Spiralia</taxon>
        <taxon>Lophotrochozoa</taxon>
        <taxon>Platyhelminthes</taxon>
        <taxon>Cestoda</taxon>
        <taxon>Eucestoda</taxon>
        <taxon>Cyclophyllidea</taxon>
        <taxon>Taeniidae</taxon>
        <taxon>Echinococcus</taxon>
        <taxon>Echinococcus granulosus group</taxon>
    </lineage>
</organism>
<sequence>MPIASFIVTNGVAAVREGRLLIGTGHTKAPSISSPSEGLAPMLRLMLLTSSLTEDNAVDLSAAAKEERQELKPNACWHNLLAETSDLDVSGKKRRGLRPSGKTSRVAAVREGRLLISTGYTKAPSLSPSSEELAPMLRLMLLTSSLAEDNAVDLSAAAKEERQELKPNACWHNLLAETSDC</sequence>
<evidence type="ECO:0000313" key="3">
    <source>
        <dbReference type="WBParaSite" id="EgrG_002033500"/>
    </source>
</evidence>
<evidence type="ECO:0000313" key="1">
    <source>
        <dbReference type="EMBL" id="CDS22833.1"/>
    </source>
</evidence>
<reference evidence="3" key="3">
    <citation type="submission" date="2020-10" db="UniProtKB">
        <authorList>
            <consortium name="WormBaseParasite"/>
        </authorList>
    </citation>
    <scope>IDENTIFICATION</scope>
</reference>
<reference evidence="1 2" key="1">
    <citation type="journal article" date="2013" name="Nature">
        <title>The genomes of four tapeworm species reveal adaptations to parasitism.</title>
        <authorList>
            <person name="Tsai I.J."/>
            <person name="Zarowiecki M."/>
            <person name="Holroyd N."/>
            <person name="Garciarrubio A."/>
            <person name="Sanchez-Flores A."/>
            <person name="Brooks K.L."/>
            <person name="Tracey A."/>
            <person name="Bobes R.J."/>
            <person name="Fragoso G."/>
            <person name="Sciutto E."/>
            <person name="Aslett M."/>
            <person name="Beasley H."/>
            <person name="Bennett H.M."/>
            <person name="Cai J."/>
            <person name="Camicia F."/>
            <person name="Clark R."/>
            <person name="Cucher M."/>
            <person name="De Silva N."/>
            <person name="Day T.A."/>
            <person name="Deplazes P."/>
            <person name="Estrada K."/>
            <person name="Fernandez C."/>
            <person name="Holland P.W."/>
            <person name="Hou J."/>
            <person name="Hu S."/>
            <person name="Huckvale T."/>
            <person name="Hung S.S."/>
            <person name="Kamenetzky L."/>
            <person name="Keane J.A."/>
            <person name="Kiss F."/>
            <person name="Koziol U."/>
            <person name="Lambert O."/>
            <person name="Liu K."/>
            <person name="Luo X."/>
            <person name="Luo Y."/>
            <person name="Macchiaroli N."/>
            <person name="Nichol S."/>
            <person name="Paps J."/>
            <person name="Parkinson J."/>
            <person name="Pouchkina-Stantcheva N."/>
            <person name="Riddiford N."/>
            <person name="Rosenzvit M."/>
            <person name="Salinas G."/>
            <person name="Wasmuth J.D."/>
            <person name="Zamanian M."/>
            <person name="Zheng Y."/>
            <person name="Cai X."/>
            <person name="Soberon X."/>
            <person name="Olson P.D."/>
            <person name="Laclette J.P."/>
            <person name="Brehm K."/>
            <person name="Berriman M."/>
            <person name="Garciarrubio A."/>
            <person name="Bobes R.J."/>
            <person name="Fragoso G."/>
            <person name="Sanchez-Flores A."/>
            <person name="Estrada K."/>
            <person name="Cevallos M.A."/>
            <person name="Morett E."/>
            <person name="Gonzalez V."/>
            <person name="Portillo T."/>
            <person name="Ochoa-Leyva A."/>
            <person name="Jose M.V."/>
            <person name="Sciutto E."/>
            <person name="Landa A."/>
            <person name="Jimenez L."/>
            <person name="Valdes V."/>
            <person name="Carrero J.C."/>
            <person name="Larralde C."/>
            <person name="Morales-Montor J."/>
            <person name="Limon-Lason J."/>
            <person name="Soberon X."/>
            <person name="Laclette J.P."/>
        </authorList>
    </citation>
    <scope>NUCLEOTIDE SEQUENCE [LARGE SCALE GENOMIC DNA]</scope>
</reference>
<dbReference type="EMBL" id="LK028587">
    <property type="protein sequence ID" value="CDS22833.1"/>
    <property type="molecule type" value="Genomic_DNA"/>
</dbReference>
<dbReference type="AlphaFoldDB" id="A0A068WSS5"/>
<gene>
    <name evidence="1" type="ORF">EgrG_002033500</name>
</gene>
<protein>
    <submittedName>
        <fullName evidence="1 3">Uncharacterized protein</fullName>
    </submittedName>
</protein>
<proteinExistence type="predicted"/>
<name>A0A068WSS5_ECHGR</name>
<dbReference type="WBParaSite" id="EgrG_002033500">
    <property type="protein sequence ID" value="EgrG_002033500"/>
    <property type="gene ID" value="EgrG_002033500"/>
</dbReference>
<dbReference type="Proteomes" id="UP000492820">
    <property type="component" value="Unassembled WGS sequence"/>
</dbReference>
<accession>A0A068WSS5</accession>